<comment type="caution">
    <text evidence="1">The sequence shown here is derived from an EMBL/GenBank/DDBJ whole genome shotgun (WGS) entry which is preliminary data.</text>
</comment>
<name>S6EVC6_LACLL</name>
<protein>
    <submittedName>
        <fullName evidence="1">Uncharacterized protein</fullName>
    </submittedName>
</protein>
<evidence type="ECO:0000313" key="2">
    <source>
        <dbReference type="Proteomes" id="UP000015361"/>
    </source>
</evidence>
<proteinExistence type="predicted"/>
<gene>
    <name evidence="1" type="ORF">O9U_04620</name>
</gene>
<organism evidence="1 2">
    <name type="scientific">Lactococcus lactis subsp. lactis A12</name>
    <dbReference type="NCBI Taxonomy" id="1137134"/>
    <lineage>
        <taxon>Bacteria</taxon>
        <taxon>Bacillati</taxon>
        <taxon>Bacillota</taxon>
        <taxon>Bacilli</taxon>
        <taxon>Lactobacillales</taxon>
        <taxon>Streptococcaceae</taxon>
        <taxon>Lactococcus</taxon>
    </lineage>
</organism>
<accession>S6EVC6</accession>
<evidence type="ECO:0000313" key="1">
    <source>
        <dbReference type="EMBL" id="CDG03378.1"/>
    </source>
</evidence>
<dbReference type="EMBL" id="CBLU010000002">
    <property type="protein sequence ID" value="CDG03378.1"/>
    <property type="molecule type" value="Genomic_DNA"/>
</dbReference>
<sequence length="12" mass="1371">MAQVQRAPLIML</sequence>
<reference evidence="1 2" key="1">
    <citation type="journal article" date="2013" name="Appl. Environ. Microbiol.">
        <title>The Carbohydrate Metabolism Signature of Lactococcus lactis Strain A12 Reveals Its Sourdough Ecosystem Origin.</title>
        <authorList>
            <person name="Passerini D."/>
            <person name="Coddeville M."/>
            <person name="Le Bourgeois P."/>
            <person name="Loubiere P."/>
            <person name="Ritzenthaler P."/>
            <person name="Fontagne-Faucher C."/>
            <person name="Daveran-Mingot M.L."/>
            <person name="Cocaign-Bousquet M."/>
        </authorList>
    </citation>
    <scope>NUCLEOTIDE SEQUENCE [LARGE SCALE GENOMIC DNA]</scope>
    <source>
        <strain evidence="1 2">A12</strain>
    </source>
</reference>
<dbReference type="Proteomes" id="UP000015361">
    <property type="component" value="Unassembled WGS sequence"/>
</dbReference>